<keyword evidence="9" id="KW-0862">Zinc</keyword>
<dbReference type="Pfam" id="PF26192">
    <property type="entry name" value="RNF157-like_N"/>
    <property type="match status" value="1"/>
</dbReference>
<protein>
    <recommendedName>
        <fullName evidence="3">RING-type E3 ubiquitin transferase</fullName>
        <ecNumber evidence="3">2.3.2.27</ecNumber>
    </recommendedName>
</protein>
<proteinExistence type="inferred from homology"/>
<evidence type="ECO:0000313" key="15">
    <source>
        <dbReference type="EMBL" id="KAK9824460.1"/>
    </source>
</evidence>
<name>A0AAW1QSJ0_9CHLO</name>
<dbReference type="GO" id="GO:0016567">
    <property type="term" value="P:protein ubiquitination"/>
    <property type="evidence" value="ECO:0007669"/>
    <property type="project" value="TreeGrafter"/>
</dbReference>
<evidence type="ECO:0000256" key="4">
    <source>
        <dbReference type="ARBA" id="ARBA00022679"/>
    </source>
</evidence>
<keyword evidence="6" id="KW-0479">Metal-binding</keyword>
<evidence type="ECO:0000256" key="3">
    <source>
        <dbReference type="ARBA" id="ARBA00012483"/>
    </source>
</evidence>
<feature type="region of interest" description="Disordered" evidence="13">
    <location>
        <begin position="339"/>
        <end position="363"/>
    </location>
</feature>
<dbReference type="InterPro" id="IPR001841">
    <property type="entry name" value="Znf_RING"/>
</dbReference>
<evidence type="ECO:0000256" key="10">
    <source>
        <dbReference type="ARBA" id="ARBA00023288"/>
    </source>
</evidence>
<dbReference type="PROSITE" id="PS50089">
    <property type="entry name" value="ZF_RING_2"/>
    <property type="match status" value="1"/>
</dbReference>
<dbReference type="InterPro" id="IPR013083">
    <property type="entry name" value="Znf_RING/FYVE/PHD"/>
</dbReference>
<dbReference type="PANTHER" id="PTHR22996">
    <property type="entry name" value="MAHOGUNIN"/>
    <property type="match status" value="1"/>
</dbReference>
<feature type="compositionally biased region" description="Low complexity" evidence="13">
    <location>
        <begin position="343"/>
        <end position="363"/>
    </location>
</feature>
<evidence type="ECO:0000256" key="2">
    <source>
        <dbReference type="ARBA" id="ARBA00004906"/>
    </source>
</evidence>
<dbReference type="InterPro" id="IPR045195">
    <property type="entry name" value="LOG2-like_mRING_C3HC5"/>
</dbReference>
<dbReference type="EMBL" id="JALJOR010000002">
    <property type="protein sequence ID" value="KAK9824460.1"/>
    <property type="molecule type" value="Genomic_DNA"/>
</dbReference>
<keyword evidence="4" id="KW-0808">Transferase</keyword>
<evidence type="ECO:0000256" key="1">
    <source>
        <dbReference type="ARBA" id="ARBA00000900"/>
    </source>
</evidence>
<evidence type="ECO:0000256" key="11">
    <source>
        <dbReference type="ARBA" id="ARBA00025721"/>
    </source>
</evidence>
<comment type="caution">
    <text evidence="15">The sequence shown here is derived from an EMBL/GenBank/DDBJ whole genome shotgun (WGS) entry which is preliminary data.</text>
</comment>
<evidence type="ECO:0000256" key="13">
    <source>
        <dbReference type="SAM" id="MobiDB-lite"/>
    </source>
</evidence>
<evidence type="ECO:0000259" key="14">
    <source>
        <dbReference type="PROSITE" id="PS50089"/>
    </source>
</evidence>
<comment type="pathway">
    <text evidence="2">Protein modification; protein ubiquitination.</text>
</comment>
<gene>
    <name evidence="15" type="ORF">WJX72_010441</name>
</gene>
<dbReference type="SUPFAM" id="SSF57850">
    <property type="entry name" value="RING/U-box"/>
    <property type="match status" value="1"/>
</dbReference>
<feature type="domain" description="RING-type" evidence="14">
    <location>
        <begin position="285"/>
        <end position="324"/>
    </location>
</feature>
<accession>A0AAW1QSJ0</accession>
<evidence type="ECO:0000256" key="12">
    <source>
        <dbReference type="PROSITE-ProRule" id="PRU00175"/>
    </source>
</evidence>
<keyword evidence="7 12" id="KW-0863">Zinc-finger</keyword>
<feature type="region of interest" description="Disordered" evidence="13">
    <location>
        <begin position="1"/>
        <end position="75"/>
    </location>
</feature>
<evidence type="ECO:0000313" key="16">
    <source>
        <dbReference type="Proteomes" id="UP001489004"/>
    </source>
</evidence>
<dbReference type="InterPro" id="IPR045194">
    <property type="entry name" value="MGRN1/RNF157-like"/>
</dbReference>
<comment type="similarity">
    <text evidence="11">Belongs to the RING-type zinc finger family. LOG2 subfamily.</text>
</comment>
<evidence type="ECO:0000256" key="5">
    <source>
        <dbReference type="ARBA" id="ARBA00022707"/>
    </source>
</evidence>
<dbReference type="EC" id="2.3.2.27" evidence="3"/>
<dbReference type="Proteomes" id="UP001489004">
    <property type="component" value="Unassembled WGS sequence"/>
</dbReference>
<keyword evidence="16" id="KW-1185">Reference proteome</keyword>
<evidence type="ECO:0000256" key="6">
    <source>
        <dbReference type="ARBA" id="ARBA00022723"/>
    </source>
</evidence>
<dbReference type="AlphaFoldDB" id="A0AAW1QSJ0"/>
<organism evidence="15 16">
    <name type="scientific">[Myrmecia] bisecta</name>
    <dbReference type="NCBI Taxonomy" id="41462"/>
    <lineage>
        <taxon>Eukaryota</taxon>
        <taxon>Viridiplantae</taxon>
        <taxon>Chlorophyta</taxon>
        <taxon>core chlorophytes</taxon>
        <taxon>Trebouxiophyceae</taxon>
        <taxon>Trebouxiales</taxon>
        <taxon>Trebouxiaceae</taxon>
        <taxon>Myrmecia</taxon>
    </lineage>
</organism>
<evidence type="ECO:0000256" key="8">
    <source>
        <dbReference type="ARBA" id="ARBA00022786"/>
    </source>
</evidence>
<keyword evidence="10" id="KW-0449">Lipoprotein</keyword>
<evidence type="ECO:0000256" key="7">
    <source>
        <dbReference type="ARBA" id="ARBA00022771"/>
    </source>
</evidence>
<dbReference type="GO" id="GO:0061630">
    <property type="term" value="F:ubiquitin protein ligase activity"/>
    <property type="evidence" value="ECO:0007669"/>
    <property type="project" value="UniProtKB-EC"/>
</dbReference>
<dbReference type="GO" id="GO:0008270">
    <property type="term" value="F:zinc ion binding"/>
    <property type="evidence" value="ECO:0007669"/>
    <property type="project" value="UniProtKB-KW"/>
</dbReference>
<evidence type="ECO:0000256" key="9">
    <source>
        <dbReference type="ARBA" id="ARBA00022833"/>
    </source>
</evidence>
<sequence>MQPKGDCSLLEKHKGQAPPYYGQEQYANNGQYFGGWAPPFRPPYAPGGPFPPQPAPPGQYQPNMPPQPPPVQPEQQLTQTATIRNAVNLKKHTLKLIPVPGDPTKLAIQFMFDASSPCCVSTYVVVTEAQADGCRLSMTKQTPAACIRYDKGLHLKFPPPSADGSHAVLDLSLYDWSELSKANGDTYPLVVRLETITEKGLAEGHTLQELQPGGEQKLWVQSQTTFATLVKDEDGSYVGRVLKQKIWVEGVSYELQEIYGMGEGASGASKHAEPGREDDLEERLCVICLVNNRDTTVLPCRHMCMCRDCAQELRKQTSKCPICRNQVESLLHIKVNKVDKGSSKGSPSAAAAASAQSPEVAAA</sequence>
<dbReference type="InterPro" id="IPR058981">
    <property type="entry name" value="MGRN1/RNF157-like_N"/>
</dbReference>
<dbReference type="CDD" id="cd16789">
    <property type="entry name" value="mRING-HC-C3HC5_MGRN1-like"/>
    <property type="match status" value="1"/>
</dbReference>
<dbReference type="Pfam" id="PF13920">
    <property type="entry name" value="zf-C3HC4_3"/>
    <property type="match status" value="1"/>
</dbReference>
<keyword evidence="5" id="KW-0519">Myristate</keyword>
<keyword evidence="8" id="KW-0833">Ubl conjugation pathway</keyword>
<dbReference type="Gene3D" id="3.30.40.10">
    <property type="entry name" value="Zinc/RING finger domain, C3HC4 (zinc finger)"/>
    <property type="match status" value="1"/>
</dbReference>
<feature type="compositionally biased region" description="Pro residues" evidence="13">
    <location>
        <begin position="39"/>
        <end position="72"/>
    </location>
</feature>
<dbReference type="SMART" id="SM00184">
    <property type="entry name" value="RING"/>
    <property type="match status" value="1"/>
</dbReference>
<reference evidence="15 16" key="1">
    <citation type="journal article" date="2024" name="Nat. Commun.">
        <title>Phylogenomics reveals the evolutionary origins of lichenization in chlorophyte algae.</title>
        <authorList>
            <person name="Puginier C."/>
            <person name="Libourel C."/>
            <person name="Otte J."/>
            <person name="Skaloud P."/>
            <person name="Haon M."/>
            <person name="Grisel S."/>
            <person name="Petersen M."/>
            <person name="Berrin J.G."/>
            <person name="Delaux P.M."/>
            <person name="Dal Grande F."/>
            <person name="Keller J."/>
        </authorList>
    </citation>
    <scope>NUCLEOTIDE SEQUENCE [LARGE SCALE GENOMIC DNA]</scope>
    <source>
        <strain evidence="15 16">SAG 2043</strain>
    </source>
</reference>
<comment type="catalytic activity">
    <reaction evidence="1">
        <text>S-ubiquitinyl-[E2 ubiquitin-conjugating enzyme]-L-cysteine + [acceptor protein]-L-lysine = [E2 ubiquitin-conjugating enzyme]-L-cysteine + N(6)-ubiquitinyl-[acceptor protein]-L-lysine.</text>
        <dbReference type="EC" id="2.3.2.27"/>
    </reaction>
</comment>
<dbReference type="PANTHER" id="PTHR22996:SF0">
    <property type="entry name" value="RE60872P-RELATED"/>
    <property type="match status" value="1"/>
</dbReference>